<dbReference type="GO" id="GO:0008808">
    <property type="term" value="F:cardiolipin synthase activity"/>
    <property type="evidence" value="ECO:0007669"/>
    <property type="project" value="UniProtKB-UniRule"/>
</dbReference>
<evidence type="ECO:0000256" key="5">
    <source>
        <dbReference type="ARBA" id="ARBA00022737"/>
    </source>
</evidence>
<dbReference type="CDD" id="cd09159">
    <property type="entry name" value="PLDc_ybhO_like_2"/>
    <property type="match status" value="1"/>
</dbReference>
<dbReference type="InterPro" id="IPR001736">
    <property type="entry name" value="PLipase_D/transphosphatidylase"/>
</dbReference>
<dbReference type="RefSeq" id="WP_342745470.1">
    <property type="nucleotide sequence ID" value="NZ_FZOT01000001.1"/>
</dbReference>
<protein>
    <recommendedName>
        <fullName evidence="8">Cardiolipin synthase</fullName>
        <ecNumber evidence="8">2.7.8.-</ecNumber>
    </recommendedName>
</protein>
<accession>A0A239C712</accession>
<dbReference type="PANTHER" id="PTHR21248">
    <property type="entry name" value="CARDIOLIPIN SYNTHASE"/>
    <property type="match status" value="1"/>
</dbReference>
<keyword evidence="6" id="KW-1133">Transmembrane helix</keyword>
<evidence type="ECO:0000256" key="8">
    <source>
        <dbReference type="NCBIfam" id="TIGR04265"/>
    </source>
</evidence>
<dbReference type="Proteomes" id="UP000198284">
    <property type="component" value="Unassembled WGS sequence"/>
</dbReference>
<sequence>MMTDSAMHPSLSRPLQRFCALLLLLLLSSCASLPDVSYLRDSQLTPKATPNIVGSRGELPDSRKQAIIDGMAARAGATDILSKHIAAEEAIIGAPLVAGNKVQLLDDGPITMRAMMNAIRGASRHVNLETYIFEDDEVGRALADLLLEKRAAGVQVSVIYDSVGTLGTPKEFFERLRAGGVRLLEFNPVNPLEARGNWTVNQRDHRKLLVVDGRIAFTGGVNISRVYGKSSFFSRNRRQDDNPPDAKEAAWRDTHMQIEGPAVAEFQKMFVDTWLRKTGQALPDAGFFPPLRREGNSLVRAIGSTPEKEDYSVYKTYVSALAHADRYVHLTTAYFVPDKEIVGAIIDAARRGIDVRIIFPSFTDHTLILYASRSYYDELLAAGVKIYERKQAMLHAKTAVIDGVWSTIGSTNLDIRSFLHNDEINAVILSTDFADRMEALFQRDVLESDQILPEQWSQRGMFQRMREWSTRLLSYWL</sequence>
<keyword evidence="11" id="KW-1185">Reference proteome</keyword>
<evidence type="ECO:0000256" key="3">
    <source>
        <dbReference type="ARBA" id="ARBA00022679"/>
    </source>
</evidence>
<keyword evidence="7" id="KW-0472">Membrane</keyword>
<dbReference type="SMART" id="SM00155">
    <property type="entry name" value="PLDc"/>
    <property type="match status" value="2"/>
</dbReference>
<evidence type="ECO:0000313" key="10">
    <source>
        <dbReference type="EMBL" id="SNS15401.1"/>
    </source>
</evidence>
<name>A0A239C712_9BURK</name>
<evidence type="ECO:0000256" key="6">
    <source>
        <dbReference type="ARBA" id="ARBA00022989"/>
    </source>
</evidence>
<keyword evidence="3" id="KW-0808">Transferase</keyword>
<dbReference type="CDD" id="cd09110">
    <property type="entry name" value="PLDc_CLS_1"/>
    <property type="match status" value="1"/>
</dbReference>
<dbReference type="EMBL" id="FZOT01000001">
    <property type="protein sequence ID" value="SNS15401.1"/>
    <property type="molecule type" value="Genomic_DNA"/>
</dbReference>
<evidence type="ECO:0000313" key="11">
    <source>
        <dbReference type="Proteomes" id="UP000198284"/>
    </source>
</evidence>
<evidence type="ECO:0000256" key="7">
    <source>
        <dbReference type="ARBA" id="ARBA00023136"/>
    </source>
</evidence>
<evidence type="ECO:0000256" key="2">
    <source>
        <dbReference type="ARBA" id="ARBA00022475"/>
    </source>
</evidence>
<dbReference type="AlphaFoldDB" id="A0A239C712"/>
<dbReference type="PANTHER" id="PTHR21248:SF22">
    <property type="entry name" value="PHOSPHOLIPASE D"/>
    <property type="match status" value="1"/>
</dbReference>
<dbReference type="InterPro" id="IPR025202">
    <property type="entry name" value="PLD-like_dom"/>
</dbReference>
<dbReference type="SUPFAM" id="SSF56024">
    <property type="entry name" value="Phospholipase D/nuclease"/>
    <property type="match status" value="2"/>
</dbReference>
<reference evidence="10 11" key="1">
    <citation type="submission" date="2017-06" db="EMBL/GenBank/DDBJ databases">
        <authorList>
            <person name="Kim H.J."/>
            <person name="Triplett B.A."/>
        </authorList>
    </citation>
    <scope>NUCLEOTIDE SEQUENCE [LARGE SCALE GENOMIC DNA]</scope>
    <source>
        <strain evidence="10 11">U15</strain>
    </source>
</reference>
<keyword evidence="2" id="KW-1003">Cell membrane</keyword>
<feature type="domain" description="PLD phosphodiesterase" evidence="9">
    <location>
        <begin position="200"/>
        <end position="227"/>
    </location>
</feature>
<comment type="subcellular location">
    <subcellularLocation>
        <location evidence="1">Cell membrane</location>
    </subcellularLocation>
</comment>
<evidence type="ECO:0000259" key="9">
    <source>
        <dbReference type="PROSITE" id="PS50035"/>
    </source>
</evidence>
<proteinExistence type="predicted"/>
<organism evidence="10 11">
    <name type="scientific">Noviherbaspirillum humi</name>
    <dbReference type="NCBI Taxonomy" id="1688639"/>
    <lineage>
        <taxon>Bacteria</taxon>
        <taxon>Pseudomonadati</taxon>
        <taxon>Pseudomonadota</taxon>
        <taxon>Betaproteobacteria</taxon>
        <taxon>Burkholderiales</taxon>
        <taxon>Oxalobacteraceae</taxon>
        <taxon>Noviherbaspirillum</taxon>
    </lineage>
</organism>
<dbReference type="GO" id="GO:0005886">
    <property type="term" value="C:plasma membrane"/>
    <property type="evidence" value="ECO:0007669"/>
    <property type="project" value="UniProtKB-SubCell"/>
</dbReference>
<feature type="domain" description="PLD phosphodiesterase" evidence="9">
    <location>
        <begin position="390"/>
        <end position="417"/>
    </location>
</feature>
<gene>
    <name evidence="10" type="ORF">SAMN06265795_101271</name>
</gene>
<dbReference type="GO" id="GO:0032049">
    <property type="term" value="P:cardiolipin biosynthetic process"/>
    <property type="evidence" value="ECO:0007669"/>
    <property type="project" value="UniProtKB-UniRule"/>
</dbReference>
<keyword evidence="4" id="KW-0812">Transmembrane</keyword>
<dbReference type="PROSITE" id="PS50035">
    <property type="entry name" value="PLD"/>
    <property type="match status" value="2"/>
</dbReference>
<dbReference type="Pfam" id="PF13091">
    <property type="entry name" value="PLDc_2"/>
    <property type="match status" value="2"/>
</dbReference>
<evidence type="ECO:0000256" key="4">
    <source>
        <dbReference type="ARBA" id="ARBA00022692"/>
    </source>
</evidence>
<dbReference type="EC" id="2.7.8.-" evidence="8"/>
<dbReference type="InterPro" id="IPR022924">
    <property type="entry name" value="Cardiolipin_synthase"/>
</dbReference>
<keyword evidence="5" id="KW-0677">Repeat</keyword>
<dbReference type="NCBIfam" id="TIGR04265">
    <property type="entry name" value="bac_cardiolipin"/>
    <property type="match status" value="1"/>
</dbReference>
<evidence type="ECO:0000256" key="1">
    <source>
        <dbReference type="ARBA" id="ARBA00004236"/>
    </source>
</evidence>
<dbReference type="Gene3D" id="3.30.870.10">
    <property type="entry name" value="Endonuclease Chain A"/>
    <property type="match status" value="2"/>
</dbReference>